<evidence type="ECO:0000313" key="1">
    <source>
        <dbReference type="EMBL" id="ARQ01818.1"/>
    </source>
</evidence>
<organism evidence="1 2">
    <name type="scientific">Pseudorhodoplanes sinuspersici</name>
    <dbReference type="NCBI Taxonomy" id="1235591"/>
    <lineage>
        <taxon>Bacteria</taxon>
        <taxon>Pseudomonadati</taxon>
        <taxon>Pseudomonadota</taxon>
        <taxon>Alphaproteobacteria</taxon>
        <taxon>Hyphomicrobiales</taxon>
        <taxon>Pseudorhodoplanes</taxon>
    </lineage>
</organism>
<name>A0A1W6ZX16_9HYPH</name>
<sequence length="72" mass="7901">MKNRSTVRKAFPASAAERASIRALKHWLLAAPGESPLQDQIVRLRIADAIARFAPGKLARKAAKPKRRTAKA</sequence>
<dbReference type="AlphaFoldDB" id="A0A1W6ZX16"/>
<gene>
    <name evidence="1" type="ORF">CAK95_24000</name>
</gene>
<dbReference type="KEGG" id="psin:CAK95_24000"/>
<dbReference type="Proteomes" id="UP000194137">
    <property type="component" value="Chromosome"/>
</dbReference>
<protein>
    <submittedName>
        <fullName evidence="1">Uncharacterized protein</fullName>
    </submittedName>
</protein>
<evidence type="ECO:0000313" key="2">
    <source>
        <dbReference type="Proteomes" id="UP000194137"/>
    </source>
</evidence>
<reference evidence="1 2" key="1">
    <citation type="submission" date="2017-05" db="EMBL/GenBank/DDBJ databases">
        <title>Full genome sequence of Pseudorhodoplanes sinuspersici.</title>
        <authorList>
            <person name="Dastgheib S.M.M."/>
            <person name="Shavandi M."/>
            <person name="Tirandaz H."/>
        </authorList>
    </citation>
    <scope>NUCLEOTIDE SEQUENCE [LARGE SCALE GENOMIC DNA]</scope>
    <source>
        <strain evidence="1 2">RIPI110</strain>
    </source>
</reference>
<dbReference type="EMBL" id="CP021112">
    <property type="protein sequence ID" value="ARQ01818.1"/>
    <property type="molecule type" value="Genomic_DNA"/>
</dbReference>
<keyword evidence="2" id="KW-1185">Reference proteome</keyword>
<dbReference type="RefSeq" id="WP_086090212.1">
    <property type="nucleotide sequence ID" value="NZ_CP021112.1"/>
</dbReference>
<accession>A0A1W6ZX16</accession>
<proteinExistence type="predicted"/>